<dbReference type="Proteomes" id="UP000053593">
    <property type="component" value="Unassembled WGS sequence"/>
</dbReference>
<dbReference type="Gene3D" id="2.30.29.30">
    <property type="entry name" value="Pleckstrin-homology domain (PH domain)/Phosphotyrosine-binding domain (PTB)"/>
    <property type="match status" value="1"/>
</dbReference>
<evidence type="ECO:0000259" key="3">
    <source>
        <dbReference type="PROSITE" id="PS50003"/>
    </source>
</evidence>
<dbReference type="PANTHER" id="PTHR46572:SF2">
    <property type="entry name" value="RHO1 GDP-GTP EXCHANGE PROTEIN 1-RELATED"/>
    <property type="match status" value="1"/>
</dbReference>
<feature type="domain" description="PH" evidence="3">
    <location>
        <begin position="45"/>
        <end position="180"/>
    </location>
</feature>
<dbReference type="InterPro" id="IPR052233">
    <property type="entry name" value="Rho-type_GEFs"/>
</dbReference>
<keyword evidence="2" id="KW-0344">Guanine-nucleotide releasing factor</keyword>
<protein>
    <recommendedName>
        <fullName evidence="7">CNH domain-containing protein</fullName>
    </recommendedName>
</protein>
<dbReference type="InterPro" id="IPR011993">
    <property type="entry name" value="PH-like_dom_sf"/>
</dbReference>
<accession>A0A0D0BK60</accession>
<evidence type="ECO:0000256" key="2">
    <source>
        <dbReference type="ARBA" id="ARBA00022658"/>
    </source>
</evidence>
<dbReference type="HOGENOM" id="CLU_520842_0_0_1"/>
<dbReference type="InterPro" id="IPR001849">
    <property type="entry name" value="PH_domain"/>
</dbReference>
<evidence type="ECO:0000256" key="1">
    <source>
        <dbReference type="ARBA" id="ARBA00022553"/>
    </source>
</evidence>
<evidence type="ECO:0008006" key="7">
    <source>
        <dbReference type="Google" id="ProtNLM"/>
    </source>
</evidence>
<dbReference type="InterPro" id="IPR041675">
    <property type="entry name" value="PH_5"/>
</dbReference>
<gene>
    <name evidence="5" type="ORF">GYMLUDRAFT_65510</name>
</gene>
<evidence type="ECO:0000313" key="6">
    <source>
        <dbReference type="Proteomes" id="UP000053593"/>
    </source>
</evidence>
<dbReference type="Pfam" id="PF00780">
    <property type="entry name" value="CNH"/>
    <property type="match status" value="1"/>
</dbReference>
<dbReference type="PROSITE" id="PS50219">
    <property type="entry name" value="CNH"/>
    <property type="match status" value="1"/>
</dbReference>
<dbReference type="AlphaFoldDB" id="A0A0D0BK60"/>
<evidence type="ECO:0000313" key="5">
    <source>
        <dbReference type="EMBL" id="KIK49869.1"/>
    </source>
</evidence>
<dbReference type="PANTHER" id="PTHR46572">
    <property type="entry name" value="RHO1 GDP-GTP EXCHANGE PROTEIN 1-RELATED"/>
    <property type="match status" value="1"/>
</dbReference>
<dbReference type="GO" id="GO:0005085">
    <property type="term" value="F:guanyl-nucleotide exchange factor activity"/>
    <property type="evidence" value="ECO:0007669"/>
    <property type="project" value="UniProtKB-KW"/>
</dbReference>
<organism evidence="5 6">
    <name type="scientific">Collybiopsis luxurians FD-317 M1</name>
    <dbReference type="NCBI Taxonomy" id="944289"/>
    <lineage>
        <taxon>Eukaryota</taxon>
        <taxon>Fungi</taxon>
        <taxon>Dikarya</taxon>
        <taxon>Basidiomycota</taxon>
        <taxon>Agaricomycotina</taxon>
        <taxon>Agaricomycetes</taxon>
        <taxon>Agaricomycetidae</taxon>
        <taxon>Agaricales</taxon>
        <taxon>Marasmiineae</taxon>
        <taxon>Omphalotaceae</taxon>
        <taxon>Collybiopsis</taxon>
        <taxon>Collybiopsis luxurians</taxon>
    </lineage>
</organism>
<keyword evidence="1" id="KW-0597">Phosphoprotein</keyword>
<dbReference type="Pfam" id="PF15405">
    <property type="entry name" value="PH_5"/>
    <property type="match status" value="1"/>
</dbReference>
<sequence length="516" mass="58479">MNAAFQFIGEKAREVHIMNPTQLAEQLVWKPGEERSLGLKEHGRQLLYHGCLRTKYHSQLQLFLLDHVLLFTQIIKIKSKNQAKYKVYRTPIPLEILQVTSSEDARSTQRSRKAQCSHVLVRRTLGFPTWAVESSSNTKASGKFWINFVRLGRNPFNLMLWANTDFEQKEWLNIIHEQQEVIRTQSVIFEPIVFGEGSQKLKVNCAAFFDKGKGVAYGTDDGIYFQKANKEDPVKILALSKVTRIDILEDYQLLIVQSKHQVLSFPWEKLGPGAAHSLAGAESGKRHGHQIGFYSVGKCLGRTLVMLVKLGTRSSTIKVLEPRIERQIGRIDSSLVLTTFHEFYIPIEVTSVYYLKTRMCLGSSQGFQIIDLETLDWQGLLDPIDDSLQFLSKQDGGKAITMYAIEDDLLLCYNDVGIWVDKAGRRLISRDFTMHWEGVPTEFAFEPSFVEIWNIYTGNLMQVIQISNPRPLCAGASLSVAEASASVEGRKQDDMLVMISSENGIFGLRNVLLDLL</sequence>
<evidence type="ECO:0000259" key="4">
    <source>
        <dbReference type="PROSITE" id="PS50219"/>
    </source>
</evidence>
<dbReference type="OrthoDB" id="2272012at2759"/>
<dbReference type="InterPro" id="IPR001180">
    <property type="entry name" value="CNH_dom"/>
</dbReference>
<dbReference type="SMART" id="SM00036">
    <property type="entry name" value="CNH"/>
    <property type="match status" value="1"/>
</dbReference>
<dbReference type="SUPFAM" id="SSF50729">
    <property type="entry name" value="PH domain-like"/>
    <property type="match status" value="1"/>
</dbReference>
<dbReference type="EMBL" id="KN834972">
    <property type="protein sequence ID" value="KIK49869.1"/>
    <property type="molecule type" value="Genomic_DNA"/>
</dbReference>
<dbReference type="PROSITE" id="PS50003">
    <property type="entry name" value="PH_DOMAIN"/>
    <property type="match status" value="1"/>
</dbReference>
<feature type="domain" description="CNH" evidence="4">
    <location>
        <begin position="200"/>
        <end position="493"/>
    </location>
</feature>
<name>A0A0D0BK60_9AGAR</name>
<proteinExistence type="predicted"/>
<keyword evidence="6" id="KW-1185">Reference proteome</keyword>
<reference evidence="5 6" key="1">
    <citation type="submission" date="2014-04" db="EMBL/GenBank/DDBJ databases">
        <title>Evolutionary Origins and Diversification of the Mycorrhizal Mutualists.</title>
        <authorList>
            <consortium name="DOE Joint Genome Institute"/>
            <consortium name="Mycorrhizal Genomics Consortium"/>
            <person name="Kohler A."/>
            <person name="Kuo A."/>
            <person name="Nagy L.G."/>
            <person name="Floudas D."/>
            <person name="Copeland A."/>
            <person name="Barry K.W."/>
            <person name="Cichocki N."/>
            <person name="Veneault-Fourrey C."/>
            <person name="LaButti K."/>
            <person name="Lindquist E.A."/>
            <person name="Lipzen A."/>
            <person name="Lundell T."/>
            <person name="Morin E."/>
            <person name="Murat C."/>
            <person name="Riley R."/>
            <person name="Ohm R."/>
            <person name="Sun H."/>
            <person name="Tunlid A."/>
            <person name="Henrissat B."/>
            <person name="Grigoriev I.V."/>
            <person name="Hibbett D.S."/>
            <person name="Martin F."/>
        </authorList>
    </citation>
    <scope>NUCLEOTIDE SEQUENCE [LARGE SCALE GENOMIC DNA]</scope>
    <source>
        <strain evidence="5 6">FD-317 M1</strain>
    </source>
</reference>